<feature type="compositionally biased region" description="Polar residues" evidence="1">
    <location>
        <begin position="349"/>
        <end position="367"/>
    </location>
</feature>
<reference evidence="6" key="2">
    <citation type="submission" date="2016-06" db="EMBL/GenBank/DDBJ databases">
        <title>The genome of a short-lived fish provides insights into sex chromosome evolution and the genetic control of aging.</title>
        <authorList>
            <person name="Reichwald K."/>
            <person name="Felder M."/>
            <person name="Petzold A."/>
            <person name="Koch P."/>
            <person name="Groth M."/>
            <person name="Platzer M."/>
        </authorList>
    </citation>
    <scope>NUCLEOTIDE SEQUENCE</scope>
    <source>
        <tissue evidence="6">Brain</tissue>
    </source>
</reference>
<organism evidence="6">
    <name type="scientific">Iconisemion striatum</name>
    <dbReference type="NCBI Taxonomy" id="60296"/>
    <lineage>
        <taxon>Eukaryota</taxon>
        <taxon>Metazoa</taxon>
        <taxon>Chordata</taxon>
        <taxon>Craniata</taxon>
        <taxon>Vertebrata</taxon>
        <taxon>Euteleostomi</taxon>
        <taxon>Actinopterygii</taxon>
        <taxon>Neopterygii</taxon>
        <taxon>Teleostei</taxon>
        <taxon>Neoteleostei</taxon>
        <taxon>Acanthomorphata</taxon>
        <taxon>Ovalentaria</taxon>
        <taxon>Atherinomorphae</taxon>
        <taxon>Cyprinodontiformes</taxon>
        <taxon>Nothobranchiidae</taxon>
        <taxon>Iconisemion</taxon>
    </lineage>
</organism>
<keyword evidence="3" id="KW-0732">Signal</keyword>
<feature type="compositionally biased region" description="Polar residues" evidence="1">
    <location>
        <begin position="333"/>
        <end position="342"/>
    </location>
</feature>
<evidence type="ECO:0000313" key="6">
    <source>
        <dbReference type="EMBL" id="SBP36264.1"/>
    </source>
</evidence>
<keyword evidence="2" id="KW-0812">Transmembrane</keyword>
<feature type="domain" description="Fibronectin type-III" evidence="4">
    <location>
        <begin position="4"/>
        <end position="108"/>
    </location>
</feature>
<dbReference type="EMBL" id="HADX01014032">
    <property type="protein sequence ID" value="SBP36264.1"/>
    <property type="molecule type" value="Transcribed_RNA"/>
</dbReference>
<evidence type="ECO:0000259" key="5">
    <source>
        <dbReference type="Pfam" id="PF09294"/>
    </source>
</evidence>
<feature type="compositionally biased region" description="Acidic residues" evidence="1">
    <location>
        <begin position="396"/>
        <end position="409"/>
    </location>
</feature>
<feature type="compositionally biased region" description="Low complexity" evidence="1">
    <location>
        <begin position="323"/>
        <end position="332"/>
    </location>
</feature>
<evidence type="ECO:0000256" key="3">
    <source>
        <dbReference type="SAM" id="SignalP"/>
    </source>
</evidence>
<evidence type="ECO:0000259" key="4">
    <source>
        <dbReference type="Pfam" id="PF01108"/>
    </source>
</evidence>
<keyword evidence="6" id="KW-0675">Receptor</keyword>
<dbReference type="PANTHER" id="PTHR20859:SF53">
    <property type="entry name" value="INTERLEUKIN-22 RECEPTOR SUBUNIT ALPHA-1"/>
    <property type="match status" value="1"/>
</dbReference>
<dbReference type="InterPro" id="IPR050650">
    <property type="entry name" value="Type-II_Cytokine-TF_Rcpt"/>
</dbReference>
<protein>
    <submittedName>
        <fullName evidence="6">Cytokine receptor family member b2</fullName>
    </submittedName>
</protein>
<dbReference type="InterPro" id="IPR013783">
    <property type="entry name" value="Ig-like_fold"/>
</dbReference>
<dbReference type="InterPro" id="IPR003961">
    <property type="entry name" value="FN3_dom"/>
</dbReference>
<feature type="transmembrane region" description="Helical" evidence="2">
    <location>
        <begin position="218"/>
        <end position="246"/>
    </location>
</feature>
<dbReference type="SUPFAM" id="SSF49265">
    <property type="entry name" value="Fibronectin type III"/>
    <property type="match status" value="2"/>
</dbReference>
<feature type="signal peptide" evidence="3">
    <location>
        <begin position="1"/>
        <end position="22"/>
    </location>
</feature>
<dbReference type="GO" id="GO:0004896">
    <property type="term" value="F:cytokine receptor activity"/>
    <property type="evidence" value="ECO:0007669"/>
    <property type="project" value="TreeGrafter"/>
</dbReference>
<proteinExistence type="predicted"/>
<sequence>MTGLVWILTWLPLVLLLPGVRELPQPINISLTQGSSGYTLTWESGPETPPGTSYNVTNQTESGVSPSPVKGCQHVQKPLICHLPYESIDPLEGYIIQVTAHLEAQTSQPAEILFKAVERLDLPQLTAVPCGTNLCVKLLPPFQKFQEIYDQLNYQLRISSDGNGGIQVFKDLRSLRQNLTDLAPGRKYCISIRFNNNKNISFSPPVCVSTPTSFPLDMLISAPLCLFVFICLVVLVLLFLTGYICLRLSRMPTILTSIRPLEKVLVQASPTSLLKVRLVAPPAGWKTGSQSSSEDSDEEGAAETSKCSKGAGYAQRVNPTPVSSSSSSPSSSKQEPQPSFCSRTPEPDAQNQSRTEASSQSSDTSTRGRGKEEEKVEMVDLEVNLLTLTFGSCREVEEENSSEASDECDTPPVPPVRTPSPADASCWAADKEEEPEEDCGYMGRGVLQTLS</sequence>
<reference evidence="6" key="1">
    <citation type="submission" date="2016-05" db="EMBL/GenBank/DDBJ databases">
        <authorList>
            <person name="Lavstsen T."/>
            <person name="Jespersen J.S."/>
        </authorList>
    </citation>
    <scope>NUCLEOTIDE SEQUENCE</scope>
    <source>
        <tissue evidence="6">Brain</tissue>
    </source>
</reference>
<feature type="region of interest" description="Disordered" evidence="1">
    <location>
        <begin position="284"/>
        <end position="379"/>
    </location>
</feature>
<keyword evidence="2" id="KW-0472">Membrane</keyword>
<dbReference type="Gene3D" id="2.60.40.10">
    <property type="entry name" value="Immunoglobulins"/>
    <property type="match status" value="2"/>
</dbReference>
<dbReference type="Pfam" id="PF01108">
    <property type="entry name" value="Tissue_fac"/>
    <property type="match status" value="1"/>
</dbReference>
<accession>A0A1A7Z179</accession>
<name>A0A1A7Z179_9TELE</name>
<dbReference type="InterPro" id="IPR036116">
    <property type="entry name" value="FN3_sf"/>
</dbReference>
<gene>
    <name evidence="6" type="primary">CRFB2</name>
</gene>
<feature type="region of interest" description="Disordered" evidence="1">
    <location>
        <begin position="394"/>
        <end position="451"/>
    </location>
</feature>
<dbReference type="GO" id="GO:0005886">
    <property type="term" value="C:plasma membrane"/>
    <property type="evidence" value="ECO:0007669"/>
    <property type="project" value="TreeGrafter"/>
</dbReference>
<dbReference type="Pfam" id="PF09294">
    <property type="entry name" value="Interfer-bind"/>
    <property type="match status" value="1"/>
</dbReference>
<evidence type="ECO:0000256" key="2">
    <source>
        <dbReference type="SAM" id="Phobius"/>
    </source>
</evidence>
<feature type="chain" id="PRO_5008364328" evidence="3">
    <location>
        <begin position="23"/>
        <end position="451"/>
    </location>
</feature>
<dbReference type="PANTHER" id="PTHR20859">
    <property type="entry name" value="INTERFERON/INTERLEUKIN RECEPTOR"/>
    <property type="match status" value="1"/>
</dbReference>
<evidence type="ECO:0000256" key="1">
    <source>
        <dbReference type="SAM" id="MobiDB-lite"/>
    </source>
</evidence>
<feature type="domain" description="Interferon/interleukin receptor" evidence="5">
    <location>
        <begin position="120"/>
        <end position="211"/>
    </location>
</feature>
<dbReference type="AlphaFoldDB" id="A0A1A7Z179"/>
<dbReference type="InterPro" id="IPR015373">
    <property type="entry name" value="Interferon/interleukin_rcp_dom"/>
</dbReference>
<keyword evidence="2" id="KW-1133">Transmembrane helix</keyword>
<feature type="compositionally biased region" description="Basic and acidic residues" evidence="1">
    <location>
        <begin position="369"/>
        <end position="378"/>
    </location>
</feature>